<evidence type="ECO:0000256" key="2">
    <source>
        <dbReference type="SAM" id="MobiDB-lite"/>
    </source>
</evidence>
<sequence length="615" mass="68869">MQKRYSRPASITISGLLPTDRLASGAAVSSSPSSNGGTITSTTITSPNDASTPITFTVTTTYLDEQQSNSATGTPPPSIQVTQPGGSFNNNMLEQPSSANSTMVDRSYQSNRRAHKLEDIQYQQFIEEHQFLKNQFQQQGGAANNNSNNTASSSSFDNIGRSYRRSTMFVAPSSSSNTQQQQQQTPPSNGGIVVPPTAPTGVDEYASLQSSSGSFINNNITKANIQQLKEKIDRYSKEKMRELRESQSSIRTSTSNLVPQGYERVGNSSAASAGDPVPNKDKLYRYSIDVERFKDNRRNSRDIGREIEREINKRLSPRERISMLLANQQEYTTTNSPGGGAVGSAPVNGSNNRNYRYSNQPFGGSNKYVTRDSGSDRSNRNSNRFSRDSYKDYNYNDEEEMYNREEMYNIQRQRSQSCFEQQQDPINVVSGSSNGIGSGIGGIGSTLNNNINNVNTNRQSGSYQSVLLEQKMDKIRETINNIKIDRDRDNTRNSRDYTNHMRDIDELRQSLQKESETSEFFAIKSLELVEKLRKEEEKNLKLMEELSLMESYFHLKEKLKRSKRQSTTKQLLTRSRSPTLPTNMNHPSTSPSFFNIPSPTTTTTTSTSSTSTMNQ</sequence>
<feature type="compositionally biased region" description="Low complexity" evidence="2">
    <location>
        <begin position="142"/>
        <end position="155"/>
    </location>
</feature>
<dbReference type="OrthoDB" id="19923at2759"/>
<feature type="region of interest" description="Disordered" evidence="2">
    <location>
        <begin position="244"/>
        <end position="281"/>
    </location>
</feature>
<dbReference type="RefSeq" id="XP_004357344.1">
    <property type="nucleotide sequence ID" value="XM_004357288.1"/>
</dbReference>
<feature type="compositionally biased region" description="Basic and acidic residues" evidence="2">
    <location>
        <begin position="369"/>
        <end position="391"/>
    </location>
</feature>
<evidence type="ECO:0000256" key="1">
    <source>
        <dbReference type="SAM" id="Coils"/>
    </source>
</evidence>
<accession>F4PZW8</accession>
<gene>
    <name evidence="3" type="primary">gacT</name>
    <name evidence="3" type="ORF">DFA_02621</name>
</gene>
<name>F4PZW8_CACFS</name>
<dbReference type="EMBL" id="GL883017">
    <property type="protein sequence ID" value="EGG18882.1"/>
    <property type="molecule type" value="Genomic_DNA"/>
</dbReference>
<feature type="coiled-coil region" evidence="1">
    <location>
        <begin position="497"/>
        <end position="546"/>
    </location>
</feature>
<evidence type="ECO:0000313" key="4">
    <source>
        <dbReference type="Proteomes" id="UP000007797"/>
    </source>
</evidence>
<dbReference type="GeneID" id="14870997"/>
<feature type="compositionally biased region" description="Low complexity" evidence="2">
    <location>
        <begin position="350"/>
        <end position="359"/>
    </location>
</feature>
<feature type="compositionally biased region" description="Low complexity" evidence="2">
    <location>
        <begin position="172"/>
        <end position="189"/>
    </location>
</feature>
<dbReference type="AlphaFoldDB" id="F4PZW8"/>
<feature type="compositionally biased region" description="Polar residues" evidence="2">
    <location>
        <begin position="246"/>
        <end position="258"/>
    </location>
</feature>
<feature type="region of interest" description="Disordered" evidence="2">
    <location>
        <begin position="136"/>
        <end position="205"/>
    </location>
</feature>
<feature type="region of interest" description="Disordered" evidence="2">
    <location>
        <begin position="331"/>
        <end position="392"/>
    </location>
</feature>
<evidence type="ECO:0000313" key="3">
    <source>
        <dbReference type="EMBL" id="EGG18882.1"/>
    </source>
</evidence>
<proteinExistence type="predicted"/>
<keyword evidence="4" id="KW-1185">Reference proteome</keyword>
<feature type="compositionally biased region" description="Polar residues" evidence="2">
    <location>
        <begin position="567"/>
        <end position="586"/>
    </location>
</feature>
<dbReference type="Proteomes" id="UP000007797">
    <property type="component" value="Unassembled WGS sequence"/>
</dbReference>
<keyword evidence="1" id="KW-0175">Coiled coil</keyword>
<dbReference type="OMA" id="VSPIEPY"/>
<reference evidence="4" key="1">
    <citation type="journal article" date="2011" name="Genome Res.">
        <title>Phylogeny-wide analysis of social amoeba genomes highlights ancient origins for complex intercellular communication.</title>
        <authorList>
            <person name="Heidel A.J."/>
            <person name="Lawal H.M."/>
            <person name="Felder M."/>
            <person name="Schilde C."/>
            <person name="Helps N.R."/>
            <person name="Tunggal B."/>
            <person name="Rivero F."/>
            <person name="John U."/>
            <person name="Schleicher M."/>
            <person name="Eichinger L."/>
            <person name="Platzer M."/>
            <person name="Noegel A.A."/>
            <person name="Schaap P."/>
            <person name="Gloeckner G."/>
        </authorList>
    </citation>
    <scope>NUCLEOTIDE SEQUENCE [LARGE SCALE GENOMIC DNA]</scope>
    <source>
        <strain evidence="4">SH3</strain>
    </source>
</reference>
<feature type="region of interest" description="Disordered" evidence="2">
    <location>
        <begin position="22"/>
        <end position="52"/>
    </location>
</feature>
<feature type="region of interest" description="Disordered" evidence="2">
    <location>
        <begin position="66"/>
        <end position="110"/>
    </location>
</feature>
<feature type="compositionally biased region" description="Low complexity" evidence="2">
    <location>
        <begin position="587"/>
        <end position="615"/>
    </location>
</feature>
<protein>
    <submittedName>
        <fullName evidence="3">RhoGAP domain-containing protein</fullName>
    </submittedName>
</protein>
<feature type="region of interest" description="Disordered" evidence="2">
    <location>
        <begin position="560"/>
        <end position="615"/>
    </location>
</feature>
<feature type="compositionally biased region" description="Low complexity" evidence="2">
    <location>
        <begin position="29"/>
        <end position="48"/>
    </location>
</feature>
<organism evidence="3 4">
    <name type="scientific">Cavenderia fasciculata</name>
    <name type="common">Slime mold</name>
    <name type="synonym">Dictyostelium fasciculatum</name>
    <dbReference type="NCBI Taxonomy" id="261658"/>
    <lineage>
        <taxon>Eukaryota</taxon>
        <taxon>Amoebozoa</taxon>
        <taxon>Evosea</taxon>
        <taxon>Eumycetozoa</taxon>
        <taxon>Dictyostelia</taxon>
        <taxon>Acytosteliales</taxon>
        <taxon>Cavenderiaceae</taxon>
        <taxon>Cavenderia</taxon>
    </lineage>
</organism>
<dbReference type="KEGG" id="dfa:DFA_02621"/>